<evidence type="ECO:0000313" key="1">
    <source>
        <dbReference type="EMBL" id="QDT30342.1"/>
    </source>
</evidence>
<dbReference type="AlphaFoldDB" id="A0A517QFC0"/>
<reference evidence="1 2" key="1">
    <citation type="submission" date="2019-03" db="EMBL/GenBank/DDBJ databases">
        <title>Deep-cultivation of Planctomycetes and their phenomic and genomic characterization uncovers novel biology.</title>
        <authorList>
            <person name="Wiegand S."/>
            <person name="Jogler M."/>
            <person name="Boedeker C."/>
            <person name="Pinto D."/>
            <person name="Vollmers J."/>
            <person name="Rivas-Marin E."/>
            <person name="Kohn T."/>
            <person name="Peeters S.H."/>
            <person name="Heuer A."/>
            <person name="Rast P."/>
            <person name="Oberbeckmann S."/>
            <person name="Bunk B."/>
            <person name="Jeske O."/>
            <person name="Meyerdierks A."/>
            <person name="Storesund J.E."/>
            <person name="Kallscheuer N."/>
            <person name="Luecker S."/>
            <person name="Lage O.M."/>
            <person name="Pohl T."/>
            <person name="Merkel B.J."/>
            <person name="Hornburger P."/>
            <person name="Mueller R.-W."/>
            <person name="Bruemmer F."/>
            <person name="Labrenz M."/>
            <person name="Spormann A.M."/>
            <person name="Op den Camp H."/>
            <person name="Overmann J."/>
            <person name="Amann R."/>
            <person name="Jetten M.S.M."/>
            <person name="Mascher T."/>
            <person name="Medema M.H."/>
            <person name="Devos D.P."/>
            <person name="Kaster A.-K."/>
            <person name="Ovreas L."/>
            <person name="Rohde M."/>
            <person name="Galperin M.Y."/>
            <person name="Jogler C."/>
        </authorList>
    </citation>
    <scope>NUCLEOTIDE SEQUENCE [LARGE SCALE GENOMIC DNA]</scope>
    <source>
        <strain evidence="1 2">Enr10</strain>
    </source>
</reference>
<evidence type="ECO:0000313" key="2">
    <source>
        <dbReference type="Proteomes" id="UP000315647"/>
    </source>
</evidence>
<accession>A0A517QFC0</accession>
<organism evidence="1 2">
    <name type="scientific">Gimesia panareensis</name>
    <dbReference type="NCBI Taxonomy" id="2527978"/>
    <lineage>
        <taxon>Bacteria</taxon>
        <taxon>Pseudomonadati</taxon>
        <taxon>Planctomycetota</taxon>
        <taxon>Planctomycetia</taxon>
        <taxon>Planctomycetales</taxon>
        <taxon>Planctomycetaceae</taxon>
        <taxon>Gimesia</taxon>
    </lineage>
</organism>
<dbReference type="EMBL" id="CP037421">
    <property type="protein sequence ID" value="QDT30342.1"/>
    <property type="molecule type" value="Genomic_DNA"/>
</dbReference>
<name>A0A517QFC0_9PLAN</name>
<dbReference type="Proteomes" id="UP000315647">
    <property type="component" value="Chromosome"/>
</dbReference>
<protein>
    <submittedName>
        <fullName evidence="1">Uncharacterized protein</fullName>
    </submittedName>
</protein>
<keyword evidence="2" id="KW-1185">Reference proteome</keyword>
<proteinExistence type="predicted"/>
<gene>
    <name evidence="1" type="ORF">Enr10x_57080</name>
</gene>
<sequence>MQIAPAIIESLDAIPWLKAGGKESSISTEKHLRQVQTWEEADEAYNEEWETIKELQQNSIARTLATQYREQFNQWNDLIVVVRQEVSQRVTPAITETIGAIGLNPFYANAVCRDIQLYVMEMTYAQYGCVVPIFFRNLFTVYNLGHFPCGWGGGSFPDGFLLYY</sequence>
<dbReference type="RefSeq" id="WP_145452227.1">
    <property type="nucleotide sequence ID" value="NZ_CP037421.1"/>
</dbReference>